<evidence type="ECO:0000313" key="2">
    <source>
        <dbReference type="EMBL" id="MBC8538021.1"/>
    </source>
</evidence>
<dbReference type="AlphaFoldDB" id="A0A926DH15"/>
<dbReference type="Proteomes" id="UP000617951">
    <property type="component" value="Unassembled WGS sequence"/>
</dbReference>
<proteinExistence type="predicted"/>
<reference evidence="2" key="1">
    <citation type="submission" date="2020-08" db="EMBL/GenBank/DDBJ databases">
        <title>Genome public.</title>
        <authorList>
            <person name="Liu C."/>
            <person name="Sun Q."/>
        </authorList>
    </citation>
    <scope>NUCLEOTIDE SEQUENCE</scope>
    <source>
        <strain evidence="2">NSJ-63</strain>
    </source>
</reference>
<evidence type="ECO:0000313" key="3">
    <source>
        <dbReference type="Proteomes" id="UP000617951"/>
    </source>
</evidence>
<dbReference type="RefSeq" id="WP_249279819.1">
    <property type="nucleotide sequence ID" value="NZ_JACRSS010000001.1"/>
</dbReference>
<keyword evidence="1" id="KW-0472">Membrane</keyword>
<evidence type="ECO:0000256" key="1">
    <source>
        <dbReference type="SAM" id="Phobius"/>
    </source>
</evidence>
<feature type="transmembrane region" description="Helical" evidence="1">
    <location>
        <begin position="43"/>
        <end position="64"/>
    </location>
</feature>
<protein>
    <recommendedName>
        <fullName evidence="4">Zinc ribbon domain-containing protein</fullName>
    </recommendedName>
</protein>
<evidence type="ECO:0008006" key="4">
    <source>
        <dbReference type="Google" id="ProtNLM"/>
    </source>
</evidence>
<keyword evidence="1" id="KW-1133">Transmembrane helix</keyword>
<comment type="caution">
    <text evidence="2">The sequence shown here is derived from an EMBL/GenBank/DDBJ whole genome shotgun (WGS) entry which is preliminary data.</text>
</comment>
<keyword evidence="3" id="KW-1185">Reference proteome</keyword>
<gene>
    <name evidence="2" type="ORF">H8693_03635</name>
</gene>
<organism evidence="2 3">
    <name type="scientific">Guopingia tenuis</name>
    <dbReference type="NCBI Taxonomy" id="2763656"/>
    <lineage>
        <taxon>Bacteria</taxon>
        <taxon>Bacillati</taxon>
        <taxon>Bacillota</taxon>
        <taxon>Clostridia</taxon>
        <taxon>Christensenellales</taxon>
        <taxon>Christensenellaceae</taxon>
        <taxon>Guopingia</taxon>
    </lineage>
</organism>
<dbReference type="EMBL" id="JACRSS010000001">
    <property type="protein sequence ID" value="MBC8538021.1"/>
    <property type="molecule type" value="Genomic_DNA"/>
</dbReference>
<sequence>MKICPICKVKYSDEAEFCAKCKTVLQEVKENPEDAAPVNRKGLVTAILSTIAFMALVAGLYYLIGLLRG</sequence>
<accession>A0A926DH15</accession>
<name>A0A926DH15_9FIRM</name>
<keyword evidence="1" id="KW-0812">Transmembrane</keyword>